<accession>W7EPF8</accession>
<sequence>MTILELEISNPPCTFFDEEEKKGGDHGDREIRYFKALPMTHALSSPIRGRFLRLAAHDVPNWRYQHASKRRHIVSMNRELSSEPYLLVMLLTSHETYLPKCYDFLIFFPVLQLACCERR</sequence>
<dbReference type="HOGENOM" id="CLU_2061098_0_0_1"/>
<evidence type="ECO:0000313" key="1">
    <source>
        <dbReference type="EMBL" id="EUN26037.1"/>
    </source>
</evidence>
<dbReference type="EMBL" id="KI968744">
    <property type="protein sequence ID" value="EUN26037.1"/>
    <property type="molecule type" value="Genomic_DNA"/>
</dbReference>
<reference evidence="1 2" key="1">
    <citation type="journal article" date="2013" name="PLoS Genet.">
        <title>Comparative genome structure, secondary metabolite, and effector coding capacity across Cochliobolus pathogens.</title>
        <authorList>
            <person name="Condon B.J."/>
            <person name="Leng Y."/>
            <person name="Wu D."/>
            <person name="Bushley K.E."/>
            <person name="Ohm R.A."/>
            <person name="Otillar R."/>
            <person name="Martin J."/>
            <person name="Schackwitz W."/>
            <person name="Grimwood J."/>
            <person name="MohdZainudin N."/>
            <person name="Xue C."/>
            <person name="Wang R."/>
            <person name="Manning V.A."/>
            <person name="Dhillon B."/>
            <person name="Tu Z.J."/>
            <person name="Steffenson B.J."/>
            <person name="Salamov A."/>
            <person name="Sun H."/>
            <person name="Lowry S."/>
            <person name="LaButti K."/>
            <person name="Han J."/>
            <person name="Copeland A."/>
            <person name="Lindquist E."/>
            <person name="Barry K."/>
            <person name="Schmutz J."/>
            <person name="Baker S.E."/>
            <person name="Ciuffetti L.M."/>
            <person name="Grigoriev I.V."/>
            <person name="Zhong S."/>
            <person name="Turgeon B.G."/>
        </authorList>
    </citation>
    <scope>NUCLEOTIDE SEQUENCE [LARGE SCALE GENOMIC DNA]</scope>
    <source>
        <strain evidence="1 2">FI3</strain>
    </source>
</reference>
<keyword evidence="2" id="KW-1185">Reference proteome</keyword>
<name>W7EPF8_BIPV3</name>
<dbReference type="Proteomes" id="UP000054337">
    <property type="component" value="Unassembled WGS sequence"/>
</dbReference>
<dbReference type="AlphaFoldDB" id="W7EPF8"/>
<proteinExistence type="predicted"/>
<dbReference type="RefSeq" id="XP_014555614.1">
    <property type="nucleotide sequence ID" value="XM_014700128.1"/>
</dbReference>
<organism evidence="1 2">
    <name type="scientific">Bipolaris victoriae (strain FI3)</name>
    <name type="common">Victoria blight of oats agent</name>
    <name type="synonym">Cochliobolus victoriae</name>
    <dbReference type="NCBI Taxonomy" id="930091"/>
    <lineage>
        <taxon>Eukaryota</taxon>
        <taxon>Fungi</taxon>
        <taxon>Dikarya</taxon>
        <taxon>Ascomycota</taxon>
        <taxon>Pezizomycotina</taxon>
        <taxon>Dothideomycetes</taxon>
        <taxon>Pleosporomycetidae</taxon>
        <taxon>Pleosporales</taxon>
        <taxon>Pleosporineae</taxon>
        <taxon>Pleosporaceae</taxon>
        <taxon>Bipolaris</taxon>
    </lineage>
</organism>
<dbReference type="GeneID" id="26248277"/>
<protein>
    <submittedName>
        <fullName evidence="1">Uncharacterized protein</fullName>
    </submittedName>
</protein>
<evidence type="ECO:0000313" key="2">
    <source>
        <dbReference type="Proteomes" id="UP000054337"/>
    </source>
</evidence>
<gene>
    <name evidence="1" type="ORF">COCVIDRAFT_101836</name>
</gene>